<evidence type="ECO:0000313" key="2">
    <source>
        <dbReference type="Proteomes" id="UP000286287"/>
    </source>
</evidence>
<dbReference type="AlphaFoldDB" id="A0A418VFU5"/>
<reference evidence="1 2" key="1">
    <citation type="submission" date="2018-09" db="EMBL/GenBank/DDBJ databases">
        <authorList>
            <person name="Zhu H."/>
        </authorList>
    </citation>
    <scope>NUCLEOTIDE SEQUENCE [LARGE SCALE GENOMIC DNA]</scope>
    <source>
        <strain evidence="1 2">K2S05-167</strain>
    </source>
</reference>
<evidence type="ECO:0000313" key="1">
    <source>
        <dbReference type="EMBL" id="RJF74973.1"/>
    </source>
</evidence>
<dbReference type="EMBL" id="QYUJ01000008">
    <property type="protein sequence ID" value="RJF74973.1"/>
    <property type="molecule type" value="Genomic_DNA"/>
</dbReference>
<name>A0A418VFU5_9DEIO</name>
<comment type="caution">
    <text evidence="1">The sequence shown here is derived from an EMBL/GenBank/DDBJ whole genome shotgun (WGS) entry which is preliminary data.</text>
</comment>
<dbReference type="Proteomes" id="UP000286287">
    <property type="component" value="Unassembled WGS sequence"/>
</dbReference>
<sequence length="77" mass="8542">MAASAVGGWCAGMVTSAWAWASDLVPFKLTVPPEIRSDLRLGRMPEPPSVSSRATVIQLDQRPHLMEYLRPQNKFAF</sequence>
<gene>
    <name evidence="1" type="ORF">D3875_02965</name>
</gene>
<protein>
    <submittedName>
        <fullName evidence="1">Uncharacterized protein</fullName>
    </submittedName>
</protein>
<accession>A0A418VFU5</accession>
<organism evidence="1 2">
    <name type="scientific">Deinococcus cavernae</name>
    <dbReference type="NCBI Taxonomy" id="2320857"/>
    <lineage>
        <taxon>Bacteria</taxon>
        <taxon>Thermotogati</taxon>
        <taxon>Deinococcota</taxon>
        <taxon>Deinococci</taxon>
        <taxon>Deinococcales</taxon>
        <taxon>Deinococcaceae</taxon>
        <taxon>Deinococcus</taxon>
    </lineage>
</organism>
<proteinExistence type="predicted"/>
<keyword evidence="2" id="KW-1185">Reference proteome</keyword>